<evidence type="ECO:0000313" key="1">
    <source>
        <dbReference type="EMBL" id="PMS24973.1"/>
    </source>
</evidence>
<dbReference type="EMBL" id="PNYB01000008">
    <property type="protein sequence ID" value="PMS24973.1"/>
    <property type="molecule type" value="Genomic_DNA"/>
</dbReference>
<dbReference type="PANTHER" id="PTHR35370:SF1">
    <property type="entry name" value="TYPE VI SECRETION SYSTEM COMPONENT TSSF1"/>
    <property type="match status" value="1"/>
</dbReference>
<name>A0A2N7W6E4_9BURK</name>
<dbReference type="InterPro" id="IPR010272">
    <property type="entry name" value="T6SS_TssF"/>
</dbReference>
<accession>A0A2N7W6E4</accession>
<dbReference type="RefSeq" id="WP_102609976.1">
    <property type="nucleotide sequence ID" value="NZ_CADIKD010000002.1"/>
</dbReference>
<keyword evidence="2" id="KW-1185">Reference proteome</keyword>
<gene>
    <name evidence="1" type="primary">vasA</name>
    <name evidence="1" type="ORF">C0Z19_11690</name>
</gene>
<dbReference type="NCBIfam" id="TIGR03359">
    <property type="entry name" value="VI_chp_6"/>
    <property type="match status" value="1"/>
</dbReference>
<proteinExistence type="predicted"/>
<evidence type="ECO:0000313" key="2">
    <source>
        <dbReference type="Proteomes" id="UP000235347"/>
    </source>
</evidence>
<protein>
    <submittedName>
        <fullName evidence="1">Type VI secretion system baseplate subunit TssF</fullName>
    </submittedName>
</protein>
<dbReference type="Proteomes" id="UP000235347">
    <property type="component" value="Unassembled WGS sequence"/>
</dbReference>
<organism evidence="1 2">
    <name type="scientific">Trinickia soli</name>
    <dbReference type="NCBI Taxonomy" id="380675"/>
    <lineage>
        <taxon>Bacteria</taxon>
        <taxon>Pseudomonadati</taxon>
        <taxon>Pseudomonadota</taxon>
        <taxon>Betaproteobacteria</taxon>
        <taxon>Burkholderiales</taxon>
        <taxon>Burkholderiaceae</taxon>
        <taxon>Trinickia</taxon>
    </lineage>
</organism>
<dbReference type="Pfam" id="PF05947">
    <property type="entry name" value="T6SS_TssF"/>
    <property type="match status" value="1"/>
</dbReference>
<dbReference type="PIRSF" id="PIRSF028304">
    <property type="entry name" value="UCP028304"/>
    <property type="match status" value="1"/>
</dbReference>
<sequence length="612" mass="68422">MQSATVTLSDCFREELGALRNESVLFSEKHRELARTLGLNAREATDPQVELLLQSFAFLVARLRHQVELDKARLPDALLAFLYPHLEAPIPSMLIAQIGVKPDGTDFSKEQLLARGRMITAATTNHLGQTTECRFQTCYETPLLPLRIDTVILESALEYPFLGKASSPQSVLRVRVRPDGVGALQAKGKGPRRLRFYINDAQANAMALYELLAVHLSGIAVLPAAPAQQVRVLEPDALRWLGMEPDEAALKANAHTHPGYRLLQEYFSFPEKFYFFELDRLDQLDFSGVEDYFDLILALDRPYQPMMQFNPASLQLNCVPLVNLYSQRIDPIALSHSDYEYRMTGDLKNHRYCEIHSIEELESISSEGKPRPIAPYFAMDNFRRMEQQDYFYLCRRMPATANHVAGSEMFISFLDRQFNLSQLTDEVVGGRALCTNRRLPERLMSGSPLHLEGAGPVLSIRAVTKPTPHHTPPQIGNRPWSLVSQLALNHLSLDGGPIALGALKDILRLHVGPNQESGWKQIDAIKALRSRSIARHVGKDAWRGFVRGCELTVVMEPSDIGPSSAVLFCSVLHHFLRGYASVNHLVEVALETSSLKGSPKQWRASAGTAIAL</sequence>
<dbReference type="AlphaFoldDB" id="A0A2N7W6E4"/>
<reference evidence="1 2" key="1">
    <citation type="submission" date="2018-01" db="EMBL/GenBank/DDBJ databases">
        <title>Whole genome analyses suggest that Burkholderia sensu lato contains two further novel genera in the rhizoxinica-symbiotica group Mycetohabitans gen. nov., and Trinickia gen. nov.: implications for the evolution of diazotrophy and nodulation in the Burkholderiaceae.</title>
        <authorList>
            <person name="Estrada-de los Santos P."/>
            <person name="Palmer M."/>
            <person name="Chavez-Ramirez B."/>
            <person name="Beukes C."/>
            <person name="Steenkamp E.T."/>
            <person name="Hirsch A.M."/>
            <person name="Manyaka P."/>
            <person name="Maluk M."/>
            <person name="Lafos M."/>
            <person name="Crook M."/>
            <person name="Gross E."/>
            <person name="Simon M.F."/>
            <person name="Bueno dos Reis Junior F."/>
            <person name="Poole P.S."/>
            <person name="Venter S.N."/>
            <person name="James E.K."/>
        </authorList>
    </citation>
    <scope>NUCLEOTIDE SEQUENCE [LARGE SCALE GENOMIC DNA]</scope>
    <source>
        <strain evidence="1 2">GP25-8</strain>
    </source>
</reference>
<comment type="caution">
    <text evidence="1">The sequence shown here is derived from an EMBL/GenBank/DDBJ whole genome shotgun (WGS) entry which is preliminary data.</text>
</comment>
<dbReference type="PANTHER" id="PTHR35370">
    <property type="entry name" value="CYTOPLASMIC PROTEIN-RELATED-RELATED"/>
    <property type="match status" value="1"/>
</dbReference>